<dbReference type="GO" id="GO:0005524">
    <property type="term" value="F:ATP binding"/>
    <property type="evidence" value="ECO:0007669"/>
    <property type="project" value="UniProtKB-KW"/>
</dbReference>
<dbReference type="STRING" id="1518501.CQ10_09220"/>
<keyword evidence="13" id="KW-1185">Reference proteome</keyword>
<dbReference type="RefSeq" id="WP_057854374.1">
    <property type="nucleotide sequence ID" value="NZ_LLXX01000182.1"/>
</dbReference>
<feature type="transmembrane region" description="Helical" evidence="10">
    <location>
        <begin position="275"/>
        <end position="300"/>
    </location>
</feature>
<name>A0A0R3KQD8_9BRAD</name>
<dbReference type="InterPro" id="IPR032823">
    <property type="entry name" value="BCA_ABC_TP_C"/>
</dbReference>
<feature type="transmembrane region" description="Helical" evidence="10">
    <location>
        <begin position="110"/>
        <end position="129"/>
    </location>
</feature>
<keyword evidence="3" id="KW-1003">Cell membrane</keyword>
<dbReference type="GO" id="GO:0015658">
    <property type="term" value="F:branched-chain amino acid transmembrane transporter activity"/>
    <property type="evidence" value="ECO:0007669"/>
    <property type="project" value="InterPro"/>
</dbReference>
<dbReference type="AlphaFoldDB" id="A0A0R3KQD8"/>
<evidence type="ECO:0000256" key="1">
    <source>
        <dbReference type="ARBA" id="ARBA00004651"/>
    </source>
</evidence>
<comment type="subcellular location">
    <subcellularLocation>
        <location evidence="1">Cell membrane</location>
        <topology evidence="1">Multi-pass membrane protein</topology>
    </subcellularLocation>
</comment>
<sequence length="589" mass="62543">MTPQQIRLIIAAAIACLVAAPFVLNPFSITLLNYIGIYALAAIGLALLTGVGGIVSFGQAAFVGVAAYATAWVTALNGYSPWLGLVLAVILTCSIAAILGFVTLRLQGHFLSLSTVAWGLAIAFLFGNIDGLGQHNGISGIPPISIGPVALVESRQIYFLIWAIVAAVLLVCYNLLDSRIGRAMRALRGGNTLVESLGISAFQIKLVTFVIAAFLGALSGWLYAHLGRFVSPGPFEAGMGIEYLMMAMVGGAGSILGGVVGAAIVTLLKNSVQDYLPLIAKGASGQLEIVAFSALFILFLQRARQGIVPFLAGFLPDLKLSRPQPAAPLPRREQPPPGTLLLKVSEAQRRFGGLVAVNNVSFDVKSGEILGLIGPNGAGKTTMFNLLTGALRANSGEIAFAGRSITRDQQFHIARAGISRTFQHVKLRPRMTLLDNVLLGTYSRTSTGLLAGALRLNQAEEASARYEALQQLERVGLGDKPFELAGNLPLGNQRVLEIARALAADPTLLVLDEPAAGLRRQEKLRLAELLRSLRADHLTILLVEHDMEFVMSLVDRIVVLDFGSKLCEGEPAAIRSDARVQEAYLGGVA</sequence>
<feature type="domain" description="ABC transporter" evidence="11">
    <location>
        <begin position="342"/>
        <end position="587"/>
    </location>
</feature>
<dbReference type="EMBL" id="LLXX01000182">
    <property type="protein sequence ID" value="KRQ97719.1"/>
    <property type="molecule type" value="Genomic_DNA"/>
</dbReference>
<evidence type="ECO:0000256" key="7">
    <source>
        <dbReference type="ARBA" id="ARBA00022989"/>
    </source>
</evidence>
<protein>
    <recommendedName>
        <fullName evidence="11">ABC transporter domain-containing protein</fullName>
    </recommendedName>
</protein>
<dbReference type="PANTHER" id="PTHR45772">
    <property type="entry name" value="CONSERVED COMPONENT OF ABC TRANSPORTER FOR NATURAL AMINO ACIDS-RELATED"/>
    <property type="match status" value="1"/>
</dbReference>
<dbReference type="Gene3D" id="3.40.50.300">
    <property type="entry name" value="P-loop containing nucleotide triphosphate hydrolases"/>
    <property type="match status" value="1"/>
</dbReference>
<comment type="caution">
    <text evidence="12">The sequence shown here is derived from an EMBL/GenBank/DDBJ whole genome shotgun (WGS) entry which is preliminary data.</text>
</comment>
<evidence type="ECO:0000256" key="5">
    <source>
        <dbReference type="ARBA" id="ARBA00022741"/>
    </source>
</evidence>
<feature type="transmembrane region" description="Helical" evidence="10">
    <location>
        <begin position="243"/>
        <end position="268"/>
    </location>
</feature>
<evidence type="ECO:0000256" key="8">
    <source>
        <dbReference type="ARBA" id="ARBA00023136"/>
    </source>
</evidence>
<dbReference type="GO" id="GO:0016887">
    <property type="term" value="F:ATP hydrolysis activity"/>
    <property type="evidence" value="ECO:0007669"/>
    <property type="project" value="InterPro"/>
</dbReference>
<keyword evidence="4 10" id="KW-0812">Transmembrane</keyword>
<dbReference type="Proteomes" id="UP000051913">
    <property type="component" value="Unassembled WGS sequence"/>
</dbReference>
<dbReference type="PANTHER" id="PTHR45772:SF2">
    <property type="entry name" value="ABC TRANSPORTER ATP-BINDING PROTEIN"/>
    <property type="match status" value="1"/>
</dbReference>
<gene>
    <name evidence="12" type="ORF">CP49_17810</name>
</gene>
<dbReference type="InterPro" id="IPR043428">
    <property type="entry name" value="LivM-like"/>
</dbReference>
<feature type="transmembrane region" description="Helical" evidence="10">
    <location>
        <begin position="197"/>
        <end position="223"/>
    </location>
</feature>
<dbReference type="Pfam" id="PF02653">
    <property type="entry name" value="BPD_transp_2"/>
    <property type="match status" value="1"/>
</dbReference>
<dbReference type="InterPro" id="IPR051120">
    <property type="entry name" value="ABC_AA/LPS_Transport"/>
</dbReference>
<keyword evidence="7 10" id="KW-1133">Transmembrane helix</keyword>
<feature type="transmembrane region" description="Helical" evidence="10">
    <location>
        <begin position="157"/>
        <end position="176"/>
    </location>
</feature>
<comment type="function">
    <text evidence="9">Involved in beta-(1--&gt;2)glucan export. Transmembrane domains (TMD) form a pore in the inner membrane and the ATP-binding domain (NBD) is responsible for energy generation.</text>
</comment>
<feature type="transmembrane region" description="Helical" evidence="10">
    <location>
        <begin position="6"/>
        <end position="24"/>
    </location>
</feature>
<keyword evidence="2" id="KW-0813">Transport</keyword>
<dbReference type="SUPFAM" id="SSF52540">
    <property type="entry name" value="P-loop containing nucleoside triphosphate hydrolases"/>
    <property type="match status" value="1"/>
</dbReference>
<evidence type="ECO:0000256" key="4">
    <source>
        <dbReference type="ARBA" id="ARBA00022692"/>
    </source>
</evidence>
<evidence type="ECO:0000256" key="10">
    <source>
        <dbReference type="SAM" id="Phobius"/>
    </source>
</evidence>
<feature type="transmembrane region" description="Helical" evidence="10">
    <location>
        <begin position="82"/>
        <end position="103"/>
    </location>
</feature>
<dbReference type="InterPro" id="IPR003439">
    <property type="entry name" value="ABC_transporter-like_ATP-bd"/>
</dbReference>
<dbReference type="SMART" id="SM00382">
    <property type="entry name" value="AAA"/>
    <property type="match status" value="1"/>
</dbReference>
<keyword evidence="8 10" id="KW-0472">Membrane</keyword>
<dbReference type="Pfam" id="PF00005">
    <property type="entry name" value="ABC_tran"/>
    <property type="match status" value="1"/>
</dbReference>
<evidence type="ECO:0000256" key="2">
    <source>
        <dbReference type="ARBA" id="ARBA00022448"/>
    </source>
</evidence>
<dbReference type="FunFam" id="3.40.50.300:FF:000421">
    <property type="entry name" value="Branched-chain amino acid ABC transporter ATP-binding protein"/>
    <property type="match status" value="1"/>
</dbReference>
<reference evidence="12 13" key="1">
    <citation type="submission" date="2014-03" db="EMBL/GenBank/DDBJ databases">
        <title>Bradyrhizobium valentinum sp. nov., isolated from effective nodules of Lupinus mariae-josephae, a lupine endemic of basic-lime soils in Eastern Spain.</title>
        <authorList>
            <person name="Duran D."/>
            <person name="Rey L."/>
            <person name="Navarro A."/>
            <person name="Busquets A."/>
            <person name="Imperial J."/>
            <person name="Ruiz-Argueso T."/>
        </authorList>
    </citation>
    <scope>NUCLEOTIDE SEQUENCE [LARGE SCALE GENOMIC DNA]</scope>
    <source>
        <strain evidence="12 13">LmjM3</strain>
    </source>
</reference>
<evidence type="ECO:0000313" key="12">
    <source>
        <dbReference type="EMBL" id="KRQ97719.1"/>
    </source>
</evidence>
<keyword evidence="6" id="KW-0067">ATP-binding</keyword>
<evidence type="ECO:0000256" key="9">
    <source>
        <dbReference type="ARBA" id="ARBA00024722"/>
    </source>
</evidence>
<dbReference type="CDD" id="cd03219">
    <property type="entry name" value="ABC_Mj1267_LivG_branched"/>
    <property type="match status" value="1"/>
</dbReference>
<dbReference type="InterPro" id="IPR003593">
    <property type="entry name" value="AAA+_ATPase"/>
</dbReference>
<feature type="transmembrane region" description="Helical" evidence="10">
    <location>
        <begin position="36"/>
        <end position="62"/>
    </location>
</feature>
<dbReference type="Pfam" id="PF12399">
    <property type="entry name" value="BCA_ABC_TP_C"/>
    <property type="match status" value="1"/>
</dbReference>
<dbReference type="InterPro" id="IPR027417">
    <property type="entry name" value="P-loop_NTPase"/>
</dbReference>
<dbReference type="GO" id="GO:0005886">
    <property type="term" value="C:plasma membrane"/>
    <property type="evidence" value="ECO:0007669"/>
    <property type="project" value="UniProtKB-SubCell"/>
</dbReference>
<evidence type="ECO:0000313" key="13">
    <source>
        <dbReference type="Proteomes" id="UP000051913"/>
    </source>
</evidence>
<accession>A0A0R3KQD8</accession>
<evidence type="ECO:0000256" key="6">
    <source>
        <dbReference type="ARBA" id="ARBA00022840"/>
    </source>
</evidence>
<evidence type="ECO:0000256" key="3">
    <source>
        <dbReference type="ARBA" id="ARBA00022475"/>
    </source>
</evidence>
<dbReference type="InterPro" id="IPR001851">
    <property type="entry name" value="ABC_transp_permease"/>
</dbReference>
<keyword evidence="5" id="KW-0547">Nucleotide-binding</keyword>
<evidence type="ECO:0000259" key="11">
    <source>
        <dbReference type="PROSITE" id="PS50893"/>
    </source>
</evidence>
<dbReference type="PROSITE" id="PS50893">
    <property type="entry name" value="ABC_TRANSPORTER_2"/>
    <property type="match status" value="1"/>
</dbReference>
<proteinExistence type="predicted"/>
<organism evidence="12 13">
    <name type="scientific">Bradyrhizobium valentinum</name>
    <dbReference type="NCBI Taxonomy" id="1518501"/>
    <lineage>
        <taxon>Bacteria</taxon>
        <taxon>Pseudomonadati</taxon>
        <taxon>Pseudomonadota</taxon>
        <taxon>Alphaproteobacteria</taxon>
        <taxon>Hyphomicrobiales</taxon>
        <taxon>Nitrobacteraceae</taxon>
        <taxon>Bradyrhizobium</taxon>
    </lineage>
</organism>
<dbReference type="CDD" id="cd06581">
    <property type="entry name" value="TM_PBP1_LivM_like"/>
    <property type="match status" value="1"/>
</dbReference>